<dbReference type="EMBL" id="VCHE01000007">
    <property type="protein sequence ID" value="KAB2579399.1"/>
    <property type="molecule type" value="Genomic_DNA"/>
</dbReference>
<evidence type="ECO:0000256" key="5">
    <source>
        <dbReference type="ARBA" id="ARBA00010550"/>
    </source>
</evidence>
<dbReference type="FunFam" id="1.10.8.60:FF:000001">
    <property type="entry name" value="ATP-dependent zinc metalloprotease FtsH"/>
    <property type="match status" value="1"/>
</dbReference>
<dbReference type="SUPFAM" id="SSF140990">
    <property type="entry name" value="FtsH protease domain-like"/>
    <property type="match status" value="1"/>
</dbReference>
<dbReference type="PANTHER" id="PTHR23076">
    <property type="entry name" value="METALLOPROTEASE M41 FTSH"/>
    <property type="match status" value="1"/>
</dbReference>
<dbReference type="InterPro" id="IPR005936">
    <property type="entry name" value="FtsH"/>
</dbReference>
<organism evidence="18 19">
    <name type="scientific">Lasiodiplodia theobromae</name>
    <dbReference type="NCBI Taxonomy" id="45133"/>
    <lineage>
        <taxon>Eukaryota</taxon>
        <taxon>Fungi</taxon>
        <taxon>Dikarya</taxon>
        <taxon>Ascomycota</taxon>
        <taxon>Pezizomycotina</taxon>
        <taxon>Dothideomycetes</taxon>
        <taxon>Dothideomycetes incertae sedis</taxon>
        <taxon>Botryosphaeriales</taxon>
        <taxon>Botryosphaeriaceae</taxon>
        <taxon>Lasiodiplodia</taxon>
    </lineage>
</organism>
<keyword evidence="9" id="KW-0378">Hydrolase</keyword>
<evidence type="ECO:0000256" key="10">
    <source>
        <dbReference type="ARBA" id="ARBA00022833"/>
    </source>
</evidence>
<dbReference type="SMART" id="SM00382">
    <property type="entry name" value="AAA"/>
    <property type="match status" value="1"/>
</dbReference>
<evidence type="ECO:0000256" key="11">
    <source>
        <dbReference type="ARBA" id="ARBA00022840"/>
    </source>
</evidence>
<evidence type="ECO:0000256" key="6">
    <source>
        <dbReference type="ARBA" id="ARBA00022670"/>
    </source>
</evidence>
<evidence type="ECO:0000256" key="8">
    <source>
        <dbReference type="ARBA" id="ARBA00022741"/>
    </source>
</evidence>
<feature type="region of interest" description="Disordered" evidence="15">
    <location>
        <begin position="31"/>
        <end position="53"/>
    </location>
</feature>
<dbReference type="GO" id="GO:0046872">
    <property type="term" value="F:metal ion binding"/>
    <property type="evidence" value="ECO:0007669"/>
    <property type="project" value="UniProtKB-KW"/>
</dbReference>
<evidence type="ECO:0000256" key="16">
    <source>
        <dbReference type="SAM" id="Phobius"/>
    </source>
</evidence>
<name>A0A5N5DN95_9PEZI</name>
<keyword evidence="19" id="KW-1185">Reference proteome</keyword>
<dbReference type="InterPro" id="IPR003959">
    <property type="entry name" value="ATPase_AAA_core"/>
</dbReference>
<evidence type="ECO:0000256" key="14">
    <source>
        <dbReference type="ARBA" id="ARBA00023136"/>
    </source>
</evidence>
<dbReference type="GO" id="GO:0007005">
    <property type="term" value="P:mitochondrion organization"/>
    <property type="evidence" value="ECO:0007669"/>
    <property type="project" value="TreeGrafter"/>
</dbReference>
<dbReference type="InterPro" id="IPR027417">
    <property type="entry name" value="P-loop_NTPase"/>
</dbReference>
<dbReference type="Gene3D" id="1.20.58.760">
    <property type="entry name" value="Peptidase M41"/>
    <property type="match status" value="1"/>
</dbReference>
<comment type="cofactor">
    <cofactor evidence="1">
        <name>Zn(2+)</name>
        <dbReference type="ChEBI" id="CHEBI:29105"/>
    </cofactor>
</comment>
<dbReference type="GO" id="GO:0005743">
    <property type="term" value="C:mitochondrial inner membrane"/>
    <property type="evidence" value="ECO:0007669"/>
    <property type="project" value="TreeGrafter"/>
</dbReference>
<dbReference type="Pfam" id="PF01434">
    <property type="entry name" value="Peptidase_M41"/>
    <property type="match status" value="1"/>
</dbReference>
<keyword evidence="16" id="KW-0812">Transmembrane</keyword>
<dbReference type="FunFam" id="3.40.50.300:FF:000175">
    <property type="entry name" value="ATP-dependent zinc metalloprotease FTSH 4"/>
    <property type="match status" value="1"/>
</dbReference>
<dbReference type="CDD" id="cd19501">
    <property type="entry name" value="RecA-like_FtsH"/>
    <property type="match status" value="1"/>
</dbReference>
<feature type="region of interest" description="Disordered" evidence="15">
    <location>
        <begin position="783"/>
        <end position="817"/>
    </location>
</feature>
<sequence length="817" mass="88345">MAFHAPVSLQSVASAATEAWPSMSAAAQTPWRLLGRRASPSEPARDRRPLLDGSKSNAVVPECLASVPLSALRFRPSPEALGAPQTVAGMFAQVPAHTLRRFSPLSRTFPSVSNTSRQYSTLTRLAPFKLNPIPRPGNVGLTQQRSIFGGNTSRNLLAHMEQTANNNPGSASAQNAFYAALLRANLPQIVVERYESGRFATNAACDALYTRALERLGQSDKAASLQGNNGTAGQASGLGMDQISAIGQAVGARVRGGNVATARTGSGERASPLYVVVEESTGSTIFKWVKFFLWFGLLTYLSMVCVTMVIEASGMLQRRGAKQDMEAKPELQTTRFSDVHGCEEAKEELQELVDFLKAPDKFNALGGKLPKGVLLVGPPGTGKTLLARAVAGEAGVPFFYMSGSEFDEVYVGVGAKRVRELFDAAKSKAPAIVFVDELDAIGGKRNDRDHAYVKQTLNQLLTELDGFEQNSGVIFIAATNFPELLDKALTRPGRFDRNVVVPLPDVRGRSAILKHHMRNVQIGTDVDADVIARGTPGFSGAELENIVNQAAVHASKNKQKRVSMIDFEWAKDKVLLGAERRSAVIQQKDKIATAYHEGGHALVAMFTKHADPLYKATIMPRGHALGITFQLPEMDRVSQTKLEYLAHIDVCMGGKVAEELIYGPDYVTSGASSDIQKATAIAYSMVTQMGMSDELGNIDLYSNFSRLSSETKNKIEDEVRKILDASRERAKKLLTEKREELDRLAGALVEFESLTKEEMEKAVRGEKIGDKLKGEFQLPIKLPESFMPPALPGSGEQPGSSPAPGSGIPGANGMNER</sequence>
<dbReference type="InterPro" id="IPR048438">
    <property type="entry name" value="Yme1-like_N"/>
</dbReference>
<keyword evidence="12" id="KW-0482">Metalloprotease</keyword>
<dbReference type="NCBIfam" id="TIGR01241">
    <property type="entry name" value="FtsH_fam"/>
    <property type="match status" value="1"/>
</dbReference>
<evidence type="ECO:0000256" key="13">
    <source>
        <dbReference type="ARBA" id="ARBA00023128"/>
    </source>
</evidence>
<reference evidence="18 19" key="1">
    <citation type="journal article" date="2019" name="Sci. Rep.">
        <title>A multi-omics analysis of the grapevine pathogen Lasiodiplodia theobromae reveals that temperature affects the expression of virulence- and pathogenicity-related genes.</title>
        <authorList>
            <person name="Felix C."/>
            <person name="Meneses R."/>
            <person name="Goncalves M.F.M."/>
            <person name="Tilleman L."/>
            <person name="Duarte A.S."/>
            <person name="Jorrin-Novo J.V."/>
            <person name="Van de Peer Y."/>
            <person name="Deforce D."/>
            <person name="Van Nieuwerburgh F."/>
            <person name="Esteves A.C."/>
            <person name="Alves A."/>
        </authorList>
    </citation>
    <scope>NUCLEOTIDE SEQUENCE [LARGE SCALE GENOMIC DNA]</scope>
    <source>
        <strain evidence="18 19">LA-SOL3</strain>
    </source>
</reference>
<evidence type="ECO:0000256" key="2">
    <source>
        <dbReference type="ARBA" id="ARBA00004173"/>
    </source>
</evidence>
<dbReference type="Gene3D" id="1.10.8.60">
    <property type="match status" value="1"/>
</dbReference>
<dbReference type="FunFam" id="1.20.58.760:FF:000002">
    <property type="entry name" value="ATP-dependent zinc metalloprotease FtsH"/>
    <property type="match status" value="1"/>
</dbReference>
<evidence type="ECO:0000256" key="12">
    <source>
        <dbReference type="ARBA" id="ARBA00023049"/>
    </source>
</evidence>
<comment type="similarity">
    <text evidence="4">In the C-terminal section; belongs to the peptidase M41 family.</text>
</comment>
<dbReference type="OrthoDB" id="1413014at2759"/>
<evidence type="ECO:0000256" key="4">
    <source>
        <dbReference type="ARBA" id="ARBA00010044"/>
    </source>
</evidence>
<dbReference type="Gene3D" id="3.40.50.300">
    <property type="entry name" value="P-loop containing nucleotide triphosphate hydrolases"/>
    <property type="match status" value="1"/>
</dbReference>
<evidence type="ECO:0000256" key="15">
    <source>
        <dbReference type="SAM" id="MobiDB-lite"/>
    </source>
</evidence>
<evidence type="ECO:0000256" key="3">
    <source>
        <dbReference type="ARBA" id="ARBA00004370"/>
    </source>
</evidence>
<dbReference type="GO" id="GO:0004176">
    <property type="term" value="F:ATP-dependent peptidase activity"/>
    <property type="evidence" value="ECO:0007669"/>
    <property type="project" value="InterPro"/>
</dbReference>
<dbReference type="PANTHER" id="PTHR23076:SF97">
    <property type="entry name" value="ATP-DEPENDENT ZINC METALLOPROTEASE YME1L1"/>
    <property type="match status" value="1"/>
</dbReference>
<evidence type="ECO:0000259" key="17">
    <source>
        <dbReference type="SMART" id="SM00382"/>
    </source>
</evidence>
<dbReference type="InterPro" id="IPR003593">
    <property type="entry name" value="AAA+_ATPase"/>
</dbReference>
<dbReference type="GO" id="GO:0016887">
    <property type="term" value="F:ATP hydrolysis activity"/>
    <property type="evidence" value="ECO:0007669"/>
    <property type="project" value="InterPro"/>
</dbReference>
<keyword evidence="10" id="KW-0862">Zinc</keyword>
<dbReference type="GO" id="GO:0141164">
    <property type="term" value="P:mitochondrial protein quality control"/>
    <property type="evidence" value="ECO:0007669"/>
    <property type="project" value="UniProtKB-ARBA"/>
</dbReference>
<dbReference type="GO" id="GO:0004222">
    <property type="term" value="F:metalloendopeptidase activity"/>
    <property type="evidence" value="ECO:0007669"/>
    <property type="project" value="InterPro"/>
</dbReference>
<dbReference type="HAMAP" id="MF_01458">
    <property type="entry name" value="FtsH"/>
    <property type="match status" value="1"/>
</dbReference>
<evidence type="ECO:0000256" key="1">
    <source>
        <dbReference type="ARBA" id="ARBA00001947"/>
    </source>
</evidence>
<comment type="caution">
    <text evidence="18">The sequence shown here is derived from an EMBL/GenBank/DDBJ whole genome shotgun (WGS) entry which is preliminary data.</text>
</comment>
<keyword evidence="11" id="KW-0067">ATP-binding</keyword>
<keyword evidence="8" id="KW-0547">Nucleotide-binding</keyword>
<dbReference type="InterPro" id="IPR000642">
    <property type="entry name" value="Peptidase_M41"/>
</dbReference>
<evidence type="ECO:0000256" key="9">
    <source>
        <dbReference type="ARBA" id="ARBA00022801"/>
    </source>
</evidence>
<keyword evidence="6 18" id="KW-0645">Protease</keyword>
<feature type="transmembrane region" description="Helical" evidence="16">
    <location>
        <begin position="291"/>
        <end position="310"/>
    </location>
</feature>
<keyword evidence="13" id="KW-0496">Mitochondrion</keyword>
<accession>A0A5N5DN95</accession>
<dbReference type="Proteomes" id="UP000325902">
    <property type="component" value="Unassembled WGS sequence"/>
</dbReference>
<dbReference type="GO" id="GO:0005524">
    <property type="term" value="F:ATP binding"/>
    <property type="evidence" value="ECO:0007669"/>
    <property type="project" value="UniProtKB-KW"/>
</dbReference>
<dbReference type="Pfam" id="PF21232">
    <property type="entry name" value="Yme1-like_N"/>
    <property type="match status" value="1"/>
</dbReference>
<evidence type="ECO:0000313" key="18">
    <source>
        <dbReference type="EMBL" id="KAB2579399.1"/>
    </source>
</evidence>
<feature type="domain" description="AAA+ ATPase" evidence="17">
    <location>
        <begin position="369"/>
        <end position="505"/>
    </location>
</feature>
<feature type="compositionally biased region" description="Low complexity" evidence="15">
    <location>
        <begin position="792"/>
        <end position="806"/>
    </location>
</feature>
<comment type="subcellular location">
    <subcellularLocation>
        <location evidence="3">Membrane</location>
    </subcellularLocation>
    <subcellularLocation>
        <location evidence="2">Mitochondrion</location>
    </subcellularLocation>
</comment>
<evidence type="ECO:0000313" key="19">
    <source>
        <dbReference type="Proteomes" id="UP000325902"/>
    </source>
</evidence>
<protein>
    <submittedName>
        <fullName evidence="18">Mitochondrial inner membrane i-AAA protease supercomplex subunit YME1</fullName>
    </submittedName>
</protein>
<keyword evidence="14 16" id="KW-0472">Membrane</keyword>
<dbReference type="InterPro" id="IPR037219">
    <property type="entry name" value="Peptidase_M41-like"/>
</dbReference>
<dbReference type="AlphaFoldDB" id="A0A5N5DN95"/>
<proteinExistence type="inferred from homology"/>
<keyword evidence="16" id="KW-1133">Transmembrane helix</keyword>
<dbReference type="Pfam" id="PF00004">
    <property type="entry name" value="AAA"/>
    <property type="match status" value="1"/>
</dbReference>
<comment type="similarity">
    <text evidence="5">In the N-terminal section; belongs to the AAA ATPase family.</text>
</comment>
<dbReference type="Pfam" id="PF17862">
    <property type="entry name" value="AAA_lid_3"/>
    <property type="match status" value="1"/>
</dbReference>
<evidence type="ECO:0000256" key="7">
    <source>
        <dbReference type="ARBA" id="ARBA00022723"/>
    </source>
</evidence>
<keyword evidence="7" id="KW-0479">Metal-binding</keyword>
<dbReference type="InterPro" id="IPR041569">
    <property type="entry name" value="AAA_lid_3"/>
</dbReference>
<gene>
    <name evidence="18" type="primary">YME1</name>
    <name evidence="18" type="ORF">DBV05_g1961</name>
</gene>
<dbReference type="SUPFAM" id="SSF52540">
    <property type="entry name" value="P-loop containing nucleoside triphosphate hydrolases"/>
    <property type="match status" value="1"/>
</dbReference>